<dbReference type="AlphaFoldDB" id="K9FN75"/>
<comment type="caution">
    <text evidence="1">The sequence shown here is derived from an EMBL/GenBank/DDBJ whole genome shotgun (WGS) entry which is preliminary data.</text>
</comment>
<accession>K9FN75</accession>
<evidence type="ECO:0000313" key="1">
    <source>
        <dbReference type="EMBL" id="EKV11050.1"/>
    </source>
</evidence>
<dbReference type="OrthoDB" id="3348320at2759"/>
<proteinExistence type="predicted"/>
<name>K9FN75_PEND1</name>
<dbReference type="Proteomes" id="UP000009886">
    <property type="component" value="Unassembled WGS sequence"/>
</dbReference>
<evidence type="ECO:0000313" key="2">
    <source>
        <dbReference type="Proteomes" id="UP000009886"/>
    </source>
</evidence>
<sequence length="101" mass="11373">MIPTPPRDGTGRPVIPGSFEINRDQLLLALQYRADYLREQGVTLTIDVAGGAVNTIYLRSRHSTGNVDFFFGADEQSHLFKRRIQTCPTAIKISTRRIQVQ</sequence>
<dbReference type="KEGG" id="pdp:PDIP_57250"/>
<organism evidence="1 2">
    <name type="scientific">Penicillium digitatum (strain Pd1 / CECT 20795)</name>
    <name type="common">Green mold</name>
    <dbReference type="NCBI Taxonomy" id="1170230"/>
    <lineage>
        <taxon>Eukaryota</taxon>
        <taxon>Fungi</taxon>
        <taxon>Dikarya</taxon>
        <taxon>Ascomycota</taxon>
        <taxon>Pezizomycotina</taxon>
        <taxon>Eurotiomycetes</taxon>
        <taxon>Eurotiomycetidae</taxon>
        <taxon>Eurotiales</taxon>
        <taxon>Aspergillaceae</taxon>
        <taxon>Penicillium</taxon>
    </lineage>
</organism>
<dbReference type="HOGENOM" id="CLU_180226_0_0_1"/>
<protein>
    <submittedName>
        <fullName evidence="1">Uncharacterized protein</fullName>
    </submittedName>
</protein>
<dbReference type="VEuPathDB" id="FungiDB:PDIP_57250"/>
<dbReference type="EMBL" id="AKCU01000395">
    <property type="protein sequence ID" value="EKV11050.1"/>
    <property type="molecule type" value="Genomic_DNA"/>
</dbReference>
<reference evidence="2" key="1">
    <citation type="journal article" date="2012" name="BMC Genomics">
        <title>Genome sequence of the necrotrophic fungus Penicillium digitatum, the main postharvest pathogen of citrus.</title>
        <authorList>
            <person name="Marcet-Houben M."/>
            <person name="Ballester A.-R."/>
            <person name="de la Fuente B."/>
            <person name="Harries E."/>
            <person name="Marcos J.F."/>
            <person name="Gonzalez-Candelas L."/>
            <person name="Gabaldon T."/>
        </authorList>
    </citation>
    <scope>NUCLEOTIDE SEQUENCE [LARGE SCALE GENOMIC DNA]</scope>
    <source>
        <strain evidence="2">Pd1 / CECT 20795</strain>
    </source>
</reference>
<gene>
    <name evidence="1" type="ORF">PDIP_57250</name>
</gene>